<dbReference type="SUPFAM" id="SSF102588">
    <property type="entry name" value="LmbE-like"/>
    <property type="match status" value="1"/>
</dbReference>
<keyword evidence="2" id="KW-1185">Reference proteome</keyword>
<dbReference type="InterPro" id="IPR024078">
    <property type="entry name" value="LmbE-like_dom_sf"/>
</dbReference>
<accession>A0A062XZC1</accession>
<reference evidence="1 2" key="1">
    <citation type="submission" date="2014-04" db="EMBL/GenBank/DDBJ databases">
        <title>The Genome Sequence of Thermoanaerobaculum aquaticum MP-01, The First Cultivated Group 23 Acidobacterium.</title>
        <authorList>
            <person name="Stamps B.W."/>
            <person name="Losey N.A."/>
            <person name="Lawson P.A."/>
            <person name="Stevenson B.S."/>
        </authorList>
    </citation>
    <scope>NUCLEOTIDE SEQUENCE [LARGE SCALE GENOMIC DNA]</scope>
    <source>
        <strain evidence="1 2">MP-01</strain>
    </source>
</reference>
<proteinExistence type="predicted"/>
<dbReference type="Gene3D" id="3.40.50.10320">
    <property type="entry name" value="LmbE-like"/>
    <property type="match status" value="1"/>
</dbReference>
<dbReference type="GO" id="GO:0016811">
    <property type="term" value="F:hydrolase activity, acting on carbon-nitrogen (but not peptide) bonds, in linear amides"/>
    <property type="evidence" value="ECO:0007669"/>
    <property type="project" value="TreeGrafter"/>
</dbReference>
<dbReference type="PANTHER" id="PTHR12993:SF28">
    <property type="entry name" value="LMBE FAMILY PROTEIN"/>
    <property type="match status" value="1"/>
</dbReference>
<dbReference type="EMBL" id="JMFG01000004">
    <property type="protein sequence ID" value="KDA54799.1"/>
    <property type="molecule type" value="Genomic_DNA"/>
</dbReference>
<organism evidence="1 2">
    <name type="scientific">Thermoanaerobaculum aquaticum</name>
    <dbReference type="NCBI Taxonomy" id="1312852"/>
    <lineage>
        <taxon>Bacteria</taxon>
        <taxon>Pseudomonadati</taxon>
        <taxon>Acidobacteriota</taxon>
        <taxon>Thermoanaerobaculia</taxon>
        <taxon>Thermoanaerobaculales</taxon>
        <taxon>Thermoanaerobaculaceae</taxon>
        <taxon>Thermoanaerobaculum</taxon>
    </lineage>
</organism>
<dbReference type="Proteomes" id="UP000027284">
    <property type="component" value="Unassembled WGS sequence"/>
</dbReference>
<sequence length="254" mass="27964">MASIPNMETRILTVFAHPDDAEALAGGTLVTMVSKGAKVYLCIVTDGDKGTHDDSDPKERVIARRREEQTRAAAMLGAEVIWLGYEDGMVQPTLELRKDLVRVIRQVRPHIVLTHDPTVWFRHGAYINHPDHRAVGQAAVEALYPAVKKAGIFPELAAAGFAPHVPEELWLAGTDEPNRFFDIAPVFEQKMALLACHASQFPLEKAQVVFCRLAEEAGRPQGLEAAESFRVIRLGPRTVDLLAAQFSSPGEPEE</sequence>
<dbReference type="AlphaFoldDB" id="A0A062XZC1"/>
<evidence type="ECO:0000313" key="1">
    <source>
        <dbReference type="EMBL" id="KDA54799.1"/>
    </source>
</evidence>
<comment type="caution">
    <text evidence="1">The sequence shown here is derived from an EMBL/GenBank/DDBJ whole genome shotgun (WGS) entry which is preliminary data.</text>
</comment>
<dbReference type="InterPro" id="IPR003737">
    <property type="entry name" value="GlcNAc_PI_deacetylase-related"/>
</dbReference>
<evidence type="ECO:0000313" key="2">
    <source>
        <dbReference type="Proteomes" id="UP000027284"/>
    </source>
</evidence>
<dbReference type="STRING" id="1312852.EG19_09120"/>
<name>A0A062XZC1_9BACT</name>
<dbReference type="PANTHER" id="PTHR12993">
    <property type="entry name" value="N-ACETYLGLUCOSAMINYL-PHOSPHATIDYLINOSITOL DE-N-ACETYLASE-RELATED"/>
    <property type="match status" value="1"/>
</dbReference>
<protein>
    <recommendedName>
        <fullName evidence="3">PIG-L family deacetylase</fullName>
    </recommendedName>
</protein>
<dbReference type="Pfam" id="PF02585">
    <property type="entry name" value="PIG-L"/>
    <property type="match status" value="1"/>
</dbReference>
<gene>
    <name evidence="1" type="ORF">EG19_09120</name>
</gene>
<evidence type="ECO:0008006" key="3">
    <source>
        <dbReference type="Google" id="ProtNLM"/>
    </source>
</evidence>